<dbReference type="HOGENOM" id="CLU_134083_1_0_3"/>
<organism evidence="3 4">
    <name type="scientific">Prochlorococcus marinus subsp. pastoris (strain CCMP1986 / NIES-2087 / MED4)</name>
    <dbReference type="NCBI Taxonomy" id="59919"/>
    <lineage>
        <taxon>Bacteria</taxon>
        <taxon>Bacillati</taxon>
        <taxon>Cyanobacteriota</taxon>
        <taxon>Cyanophyceae</taxon>
        <taxon>Synechococcales</taxon>
        <taxon>Prochlorococcaceae</taxon>
        <taxon>Prochlorococcus</taxon>
    </lineage>
</organism>
<name>Q7UZZ4_PROMP</name>
<comment type="function">
    <text evidence="1">Involved in the modulation of the specificity of the ClpAP-mediated ATP-dependent protein degradation.</text>
</comment>
<dbReference type="eggNOG" id="COG2127">
    <property type="taxonomic scope" value="Bacteria"/>
</dbReference>
<evidence type="ECO:0000313" key="3">
    <source>
        <dbReference type="EMBL" id="CAE19958.1"/>
    </source>
</evidence>
<dbReference type="GO" id="GO:0006508">
    <property type="term" value="P:proteolysis"/>
    <property type="evidence" value="ECO:0007669"/>
    <property type="project" value="UniProtKB-UniRule"/>
</dbReference>
<dbReference type="NCBIfam" id="NF000671">
    <property type="entry name" value="PRK00033.1-4"/>
    <property type="match status" value="1"/>
</dbReference>
<dbReference type="Gene3D" id="3.30.1390.10">
    <property type="match status" value="1"/>
</dbReference>
<sequence length="118" mass="13206">MINRFSCNYNQKVMSNIKFEKGENNNAAVLEKKTAPLKNKSPKYKVLLHNDPVNSMEYVTNALREVVPQLSEQDAISIMLEAHNTGVGLVIVCDLEPAEFYSESLKSKGISSSIEKED</sequence>
<evidence type="ECO:0000259" key="2">
    <source>
        <dbReference type="Pfam" id="PF02617"/>
    </source>
</evidence>
<proteinExistence type="inferred from homology"/>
<evidence type="ECO:0000313" key="4">
    <source>
        <dbReference type="Proteomes" id="UP000001026"/>
    </source>
</evidence>
<dbReference type="PANTHER" id="PTHR33473:SF19">
    <property type="entry name" value="ATP-DEPENDENT CLP PROTEASE ADAPTER PROTEIN CLPS"/>
    <property type="match status" value="1"/>
</dbReference>
<protein>
    <recommendedName>
        <fullName evidence="1">ATP-dependent Clp protease adapter protein ClpS</fullName>
    </recommendedName>
</protein>
<dbReference type="EMBL" id="BX548174">
    <property type="protein sequence ID" value="CAE19958.1"/>
    <property type="molecule type" value="Genomic_DNA"/>
</dbReference>
<dbReference type="InterPro" id="IPR014719">
    <property type="entry name" value="Ribosomal_bL12_C/ClpS-like"/>
</dbReference>
<dbReference type="Pfam" id="PF02617">
    <property type="entry name" value="ClpS"/>
    <property type="match status" value="1"/>
</dbReference>
<dbReference type="GO" id="GO:0030163">
    <property type="term" value="P:protein catabolic process"/>
    <property type="evidence" value="ECO:0007669"/>
    <property type="project" value="InterPro"/>
</dbReference>
<dbReference type="HAMAP" id="MF_00302">
    <property type="entry name" value="ClpS"/>
    <property type="match status" value="1"/>
</dbReference>
<dbReference type="InterPro" id="IPR022935">
    <property type="entry name" value="ClpS"/>
</dbReference>
<dbReference type="KEGG" id="pmm:PMM1499"/>
<reference evidence="3 4" key="1">
    <citation type="journal article" date="2003" name="Nature">
        <title>Genome divergence in two Prochlorococcus ecotypes reflects oceanic niche differentiation.</title>
        <authorList>
            <person name="Rocap G."/>
            <person name="Larimer F.W."/>
            <person name="Lamerdin J.E."/>
            <person name="Malfatti S."/>
            <person name="Chain P."/>
            <person name="Ahlgren N.A."/>
            <person name="Arellano A."/>
            <person name="Coleman M."/>
            <person name="Hauser L."/>
            <person name="Hess W.R."/>
            <person name="Johnson Z.I."/>
            <person name="Land M.L."/>
            <person name="Lindell D."/>
            <person name="Post A.F."/>
            <person name="Regala W."/>
            <person name="Shah M."/>
            <person name="Shaw S.L."/>
            <person name="Steglich C."/>
            <person name="Sullivan M.B."/>
            <person name="Ting C.S."/>
            <person name="Tolonen A."/>
            <person name="Webb E.A."/>
            <person name="Zinser E.R."/>
            <person name="Chisholm S.W."/>
        </authorList>
    </citation>
    <scope>NUCLEOTIDE SEQUENCE [LARGE SCALE GENOMIC DNA]</scope>
    <source>
        <strain evidence="4">CCMP1986 / NIES-2087 / MED4</strain>
    </source>
</reference>
<dbReference type="PANTHER" id="PTHR33473">
    <property type="entry name" value="ATP-DEPENDENT CLP PROTEASE ADAPTER PROTEIN CLPS1, CHLOROPLASTIC"/>
    <property type="match status" value="1"/>
</dbReference>
<gene>
    <name evidence="1" type="primary">clpS</name>
    <name evidence="3" type="ordered locus">PMM1499</name>
</gene>
<dbReference type="SUPFAM" id="SSF54736">
    <property type="entry name" value="ClpS-like"/>
    <property type="match status" value="1"/>
</dbReference>
<dbReference type="Proteomes" id="UP000001026">
    <property type="component" value="Chromosome"/>
</dbReference>
<dbReference type="AlphaFoldDB" id="Q7UZZ4"/>
<feature type="domain" description="Adaptor protein ClpS core" evidence="2">
    <location>
        <begin position="40"/>
        <end position="107"/>
    </location>
</feature>
<dbReference type="InterPro" id="IPR003769">
    <property type="entry name" value="ClpS_core"/>
</dbReference>
<evidence type="ECO:0000256" key="1">
    <source>
        <dbReference type="HAMAP-Rule" id="MF_00302"/>
    </source>
</evidence>
<dbReference type="STRING" id="59919.PMM1499"/>
<comment type="subunit">
    <text evidence="1">Binds to the N-terminal domain of the chaperone ClpA.</text>
</comment>
<accession>Q7UZZ4</accession>
<comment type="similarity">
    <text evidence="1">Belongs to the ClpS family.</text>
</comment>